<sequence>MELTRCNLVGKADLFCRFRVQRYFNNRVINSSSDIGQMPFEASDVSDEEDVQRDRMVEDMQSLTIKEGKYFTEVQTEQMAGRDGQVHVAEEVQEEVIIQQKDTTVHLYGLAHVFVTNDGLPGASEIPVGATLAAGHISD</sequence>
<dbReference type="Proteomes" id="UP001190700">
    <property type="component" value="Unassembled WGS sequence"/>
</dbReference>
<reference evidence="1 2" key="1">
    <citation type="journal article" date="2015" name="Genome Biol. Evol.">
        <title>Comparative Genomics of a Bacterivorous Green Alga Reveals Evolutionary Causalities and Consequences of Phago-Mixotrophic Mode of Nutrition.</title>
        <authorList>
            <person name="Burns J.A."/>
            <person name="Paasch A."/>
            <person name="Narechania A."/>
            <person name="Kim E."/>
        </authorList>
    </citation>
    <scope>NUCLEOTIDE SEQUENCE [LARGE SCALE GENOMIC DNA]</scope>
    <source>
        <strain evidence="1 2">PLY_AMNH</strain>
    </source>
</reference>
<comment type="caution">
    <text evidence="1">The sequence shown here is derived from an EMBL/GenBank/DDBJ whole genome shotgun (WGS) entry which is preliminary data.</text>
</comment>
<dbReference type="AlphaFoldDB" id="A0AAE0BX63"/>
<dbReference type="EMBL" id="LGRX02032744">
    <property type="protein sequence ID" value="KAK3243634.1"/>
    <property type="molecule type" value="Genomic_DNA"/>
</dbReference>
<protein>
    <submittedName>
        <fullName evidence="1">Uncharacterized protein</fullName>
    </submittedName>
</protein>
<keyword evidence="2" id="KW-1185">Reference proteome</keyword>
<evidence type="ECO:0000313" key="1">
    <source>
        <dbReference type="EMBL" id="KAK3243634.1"/>
    </source>
</evidence>
<proteinExistence type="predicted"/>
<accession>A0AAE0BX63</accession>
<organism evidence="1 2">
    <name type="scientific">Cymbomonas tetramitiformis</name>
    <dbReference type="NCBI Taxonomy" id="36881"/>
    <lineage>
        <taxon>Eukaryota</taxon>
        <taxon>Viridiplantae</taxon>
        <taxon>Chlorophyta</taxon>
        <taxon>Pyramimonadophyceae</taxon>
        <taxon>Pyramimonadales</taxon>
        <taxon>Pyramimonadaceae</taxon>
        <taxon>Cymbomonas</taxon>
    </lineage>
</organism>
<gene>
    <name evidence="1" type="ORF">CYMTET_46725</name>
</gene>
<name>A0AAE0BX63_9CHLO</name>
<evidence type="ECO:0000313" key="2">
    <source>
        <dbReference type="Proteomes" id="UP001190700"/>
    </source>
</evidence>